<dbReference type="Proteomes" id="UP000279968">
    <property type="component" value="Unassembled WGS sequence"/>
</dbReference>
<evidence type="ECO:0000256" key="6">
    <source>
        <dbReference type="ARBA" id="ARBA00022723"/>
    </source>
</evidence>
<dbReference type="GO" id="GO:0000287">
    <property type="term" value="F:magnesium ion binding"/>
    <property type="evidence" value="ECO:0007669"/>
    <property type="project" value="UniProtKB-ARBA"/>
</dbReference>
<dbReference type="InterPro" id="IPR009014">
    <property type="entry name" value="Transketo_C/PFOR_II"/>
</dbReference>
<keyword evidence="19" id="KW-1185">Reference proteome</keyword>
<dbReference type="EMBL" id="RBAN01000002">
    <property type="protein sequence ID" value="RKN55566.1"/>
    <property type="molecule type" value="Genomic_DNA"/>
</dbReference>
<dbReference type="PROSITE" id="PS00802">
    <property type="entry name" value="TRANSKETOLASE_2"/>
    <property type="match status" value="1"/>
</dbReference>
<keyword evidence="8 13" id="KW-0786">Thiamine pyrophosphate</keyword>
<dbReference type="Pfam" id="PF22613">
    <property type="entry name" value="Transketolase_C_1"/>
    <property type="match status" value="1"/>
</dbReference>
<dbReference type="CDD" id="cd02012">
    <property type="entry name" value="TPP_TK"/>
    <property type="match status" value="1"/>
</dbReference>
<feature type="binding site" evidence="12">
    <location>
        <position position="502"/>
    </location>
    <ligand>
        <name>substrate</name>
    </ligand>
</feature>
<evidence type="ECO:0000256" key="9">
    <source>
        <dbReference type="ARBA" id="ARBA00049473"/>
    </source>
</evidence>
<feature type="binding site" evidence="12">
    <location>
        <position position="494"/>
    </location>
    <ligand>
        <name>substrate</name>
    </ligand>
</feature>
<evidence type="ECO:0000256" key="16">
    <source>
        <dbReference type="SAM" id="MobiDB-lite"/>
    </source>
</evidence>
<evidence type="ECO:0000256" key="14">
    <source>
        <dbReference type="PIRSR" id="PIRSR605478-4"/>
    </source>
</evidence>
<evidence type="ECO:0000256" key="11">
    <source>
        <dbReference type="PIRSR" id="PIRSR605478-1"/>
    </source>
</evidence>
<feature type="binding site" evidence="12">
    <location>
        <position position="506"/>
    </location>
    <ligand>
        <name>substrate</name>
    </ligand>
</feature>
<feature type="binding site" evidence="13">
    <location>
        <position position="286"/>
    </location>
    <ligand>
        <name>thiamine diphosphate</name>
        <dbReference type="ChEBI" id="CHEBI:58937"/>
    </ligand>
</feature>
<dbReference type="PANTHER" id="PTHR43522:SF2">
    <property type="entry name" value="TRANSKETOLASE 1-RELATED"/>
    <property type="match status" value="1"/>
</dbReference>
<comment type="caution">
    <text evidence="18">The sequence shown here is derived from an EMBL/GenBank/DDBJ whole genome shotgun (WGS) entry which is preliminary data.</text>
</comment>
<dbReference type="InterPro" id="IPR055152">
    <property type="entry name" value="Transketolase-like_C_2"/>
</dbReference>
<dbReference type="InterPro" id="IPR033247">
    <property type="entry name" value="Transketolase_fam"/>
</dbReference>
<feature type="binding site" evidence="14">
    <location>
        <position position="200"/>
    </location>
    <ligand>
        <name>Mg(2+)</name>
        <dbReference type="ChEBI" id="CHEBI:18420"/>
    </ligand>
</feature>
<feature type="binding site" evidence="13">
    <location>
        <position position="200"/>
    </location>
    <ligand>
        <name>thiamine diphosphate</name>
        <dbReference type="ChEBI" id="CHEBI:58937"/>
    </ligand>
</feature>
<dbReference type="PANTHER" id="PTHR43522">
    <property type="entry name" value="TRANSKETOLASE"/>
    <property type="match status" value="1"/>
</dbReference>
<comment type="cofactor">
    <cofactor evidence="14">
        <name>Mg(2+)</name>
        <dbReference type="ChEBI" id="CHEBI:18420"/>
    </cofactor>
    <text evidence="14">Binds 1 Mg(2+) ion per subunit. Can also utilize other divalent metal cations, such as Ca(2+), Mn(2+) and Co(2+).</text>
</comment>
<feature type="binding site" evidence="14">
    <location>
        <position position="202"/>
    </location>
    <ligand>
        <name>Mg(2+)</name>
        <dbReference type="ChEBI" id="CHEBI:18420"/>
    </ligand>
</feature>
<evidence type="ECO:0000256" key="4">
    <source>
        <dbReference type="ARBA" id="ARBA00016662"/>
    </source>
</evidence>
<gene>
    <name evidence="18" type="ORF">D7193_13095</name>
</gene>
<evidence type="ECO:0000256" key="5">
    <source>
        <dbReference type="ARBA" id="ARBA00022679"/>
    </source>
</evidence>
<dbReference type="FunFam" id="3.40.50.920:FF:000003">
    <property type="entry name" value="Transketolase"/>
    <property type="match status" value="1"/>
</dbReference>
<keyword evidence="5 18" id="KW-0808">Transferase</keyword>
<dbReference type="AlphaFoldDB" id="A0A3B0A732"/>
<dbReference type="FunFam" id="3.40.50.970:FF:000003">
    <property type="entry name" value="Transketolase"/>
    <property type="match status" value="1"/>
</dbReference>
<feature type="site" description="Important for catalytic activity" evidence="15">
    <location>
        <position position="286"/>
    </location>
</feature>
<evidence type="ECO:0000313" key="19">
    <source>
        <dbReference type="Proteomes" id="UP000279968"/>
    </source>
</evidence>
<dbReference type="EC" id="2.2.1.1" evidence="3 10"/>
<feature type="binding site" evidence="12">
    <location>
        <position position="381"/>
    </location>
    <ligand>
        <name>substrate</name>
    </ligand>
</feature>
<keyword evidence="6 14" id="KW-0479">Metal-binding</keyword>
<organism evidence="18 19">
    <name type="scientific">Micromonospora costi</name>
    <dbReference type="NCBI Taxonomy" id="1530042"/>
    <lineage>
        <taxon>Bacteria</taxon>
        <taxon>Bacillati</taxon>
        <taxon>Actinomycetota</taxon>
        <taxon>Actinomycetes</taxon>
        <taxon>Micromonosporales</taxon>
        <taxon>Micromonosporaceae</taxon>
        <taxon>Micromonospora</taxon>
    </lineage>
</organism>
<dbReference type="SUPFAM" id="SSF52922">
    <property type="entry name" value="TK C-terminal domain-like"/>
    <property type="match status" value="1"/>
</dbReference>
<dbReference type="Pfam" id="PF00456">
    <property type="entry name" value="Transketolase_N"/>
    <property type="match status" value="1"/>
</dbReference>
<dbReference type="InterPro" id="IPR005475">
    <property type="entry name" value="Transketolase-like_Pyr-bd"/>
</dbReference>
<feature type="binding site" evidence="12">
    <location>
        <position position="286"/>
    </location>
    <ligand>
        <name>substrate</name>
    </ligand>
</feature>
<evidence type="ECO:0000256" key="10">
    <source>
        <dbReference type="NCBIfam" id="TIGR00232"/>
    </source>
</evidence>
<name>A0A3B0A732_9ACTN</name>
<comment type="similarity">
    <text evidence="1">Belongs to the transketolase family.</text>
</comment>
<comment type="catalytic activity">
    <reaction evidence="9">
        <text>D-sedoheptulose 7-phosphate + D-glyceraldehyde 3-phosphate = aldehydo-D-ribose 5-phosphate + D-xylulose 5-phosphate</text>
        <dbReference type="Rhea" id="RHEA:10508"/>
        <dbReference type="ChEBI" id="CHEBI:57483"/>
        <dbReference type="ChEBI" id="CHEBI:57737"/>
        <dbReference type="ChEBI" id="CHEBI:58273"/>
        <dbReference type="ChEBI" id="CHEBI:59776"/>
        <dbReference type="EC" id="2.2.1.1"/>
    </reaction>
</comment>
<dbReference type="OrthoDB" id="8732661at2"/>
<evidence type="ECO:0000256" key="12">
    <source>
        <dbReference type="PIRSR" id="PIRSR605478-2"/>
    </source>
</evidence>
<dbReference type="InterPro" id="IPR020826">
    <property type="entry name" value="Transketolase_BS"/>
</dbReference>
<evidence type="ECO:0000256" key="7">
    <source>
        <dbReference type="ARBA" id="ARBA00022842"/>
    </source>
</evidence>
<feature type="binding site" evidence="14">
    <location>
        <position position="170"/>
    </location>
    <ligand>
        <name>Mg(2+)</name>
        <dbReference type="ChEBI" id="CHEBI:18420"/>
    </ligand>
</feature>
<dbReference type="PROSITE" id="PS00801">
    <property type="entry name" value="TRANSKETOLASE_1"/>
    <property type="match status" value="1"/>
</dbReference>
<feature type="region of interest" description="Disordered" evidence="16">
    <location>
        <begin position="107"/>
        <end position="128"/>
    </location>
</feature>
<dbReference type="RefSeq" id="WP_120779753.1">
    <property type="nucleotide sequence ID" value="NZ_JBHLUP010000002.1"/>
</dbReference>
<feature type="binding site" evidence="13">
    <location>
        <begin position="126"/>
        <end position="128"/>
    </location>
    <ligand>
        <name>thiamine diphosphate</name>
        <dbReference type="ChEBI" id="CHEBI:58937"/>
    </ligand>
</feature>
<protein>
    <recommendedName>
        <fullName evidence="4 10">Transketolase</fullName>
        <ecNumber evidence="3 10">2.2.1.1</ecNumber>
    </recommendedName>
</protein>
<dbReference type="GO" id="GO:0005829">
    <property type="term" value="C:cytosol"/>
    <property type="evidence" value="ECO:0007669"/>
    <property type="project" value="TreeGrafter"/>
</dbReference>
<evidence type="ECO:0000256" key="8">
    <source>
        <dbReference type="ARBA" id="ARBA00023052"/>
    </source>
</evidence>
<dbReference type="InterPro" id="IPR005474">
    <property type="entry name" value="Transketolase_N"/>
</dbReference>
<dbReference type="GO" id="GO:0004802">
    <property type="term" value="F:transketolase activity"/>
    <property type="evidence" value="ECO:0007669"/>
    <property type="project" value="UniProtKB-UniRule"/>
</dbReference>
<feature type="binding site" evidence="13">
    <location>
        <position position="171"/>
    </location>
    <ligand>
        <name>thiamine diphosphate</name>
        <dbReference type="ChEBI" id="CHEBI:58937"/>
    </ligand>
</feature>
<feature type="binding site" evidence="12">
    <location>
        <position position="553"/>
    </location>
    <ligand>
        <name>substrate</name>
    </ligand>
</feature>
<keyword evidence="7 14" id="KW-0460">Magnesium</keyword>
<evidence type="ECO:0000256" key="1">
    <source>
        <dbReference type="ARBA" id="ARBA00007131"/>
    </source>
</evidence>
<feature type="binding site" evidence="13">
    <location>
        <position position="470"/>
    </location>
    <ligand>
        <name>thiamine diphosphate</name>
        <dbReference type="ChEBI" id="CHEBI:58937"/>
    </ligand>
</feature>
<dbReference type="NCBIfam" id="TIGR00232">
    <property type="entry name" value="tktlase_bact"/>
    <property type="match status" value="1"/>
</dbReference>
<feature type="active site" description="Proton donor" evidence="11">
    <location>
        <position position="444"/>
    </location>
</feature>
<accession>A0A3B0A732</accession>
<feature type="site" description="Important for catalytic activity" evidence="15">
    <location>
        <position position="38"/>
    </location>
</feature>
<sequence>MAAKQPESPLNWSDLDRRAVDTVRVLAMDAVEKSGNGHPGTAMSLAPAAYLLFNRVMRHNPADPNWPGRDRFVLSAGHSSLTLYIQLFLSGYPLELDDLKSLRQWGSLTPGHPEHGHTPGVETTTGPLGQGLGNAVGMAMAARRERGLFDPEAEGGASAFDHNIWCIASDGDIEEGISHEASAIAGHQQLGNLTVIYDDNEISIEDDTRIAKSEDVAARYEAYGWHVQTVDWRRGDADQGDYHEDVEALYQALLAARAETGRPSFIALRTIIGWPAPNKQNTGKIHGSALGADEVAATKQILGFDPAQSFAVDDEVLAHARQVLGRGEEAQREWTRVFDAWAQANPERKALYDRLAGRILPEGWADALPEFPADAKGIATRAASGKVLEALAPVLPELWGGSADLAESNNTTMKGEPSFIPATHATKDFPGHEYGRTLHFGIREHAMGAILNGITLHGGTRPYGGTFLVFSDYMRPSVRLAALMKLPVVYVWTHDSIGLGEDGPTHQPVEHLTALRAIPGLDVVRPADANETVWAWRMALEHTDRPTALALSRQALPTLDRATLGGAEGVARGGYVLAEASNGKPQVIIVGTGSEVQLCLTARERLEAEGTPTRVVSMPCQEWFAEQDEAYRESVLPRGVKARVSVEAGIAMSWRAIVGDCGESVSLEHYGASAPHSVLFEQFGFTPDRIVAAAHAALTRVGDITGYTTGN</sequence>
<evidence type="ECO:0000256" key="15">
    <source>
        <dbReference type="PIRSR" id="PIRSR605478-5"/>
    </source>
</evidence>
<feature type="binding site" evidence="12">
    <location>
        <position position="38"/>
    </location>
    <ligand>
        <name>substrate</name>
    </ligand>
</feature>
<comment type="subunit">
    <text evidence="2">Homodimer.</text>
</comment>
<evidence type="ECO:0000256" key="2">
    <source>
        <dbReference type="ARBA" id="ARBA00011738"/>
    </source>
</evidence>
<feature type="binding site" evidence="12">
    <location>
        <position position="408"/>
    </location>
    <ligand>
        <name>substrate</name>
    </ligand>
</feature>
<dbReference type="InterPro" id="IPR029061">
    <property type="entry name" value="THDP-binding"/>
</dbReference>
<proteinExistence type="inferred from homology"/>
<dbReference type="FunFam" id="3.40.50.970:FF:000004">
    <property type="entry name" value="Transketolase"/>
    <property type="match status" value="1"/>
</dbReference>
<dbReference type="InterPro" id="IPR005478">
    <property type="entry name" value="Transketolase_bac-like"/>
</dbReference>
<evidence type="ECO:0000259" key="17">
    <source>
        <dbReference type="SMART" id="SM00861"/>
    </source>
</evidence>
<feature type="domain" description="Transketolase-like pyrimidine-binding" evidence="17">
    <location>
        <begin position="378"/>
        <end position="558"/>
    </location>
</feature>
<dbReference type="Pfam" id="PF02779">
    <property type="entry name" value="Transket_pyr"/>
    <property type="match status" value="1"/>
</dbReference>
<evidence type="ECO:0000256" key="13">
    <source>
        <dbReference type="PIRSR" id="PIRSR605478-3"/>
    </source>
</evidence>
<dbReference type="Gene3D" id="3.40.50.920">
    <property type="match status" value="1"/>
</dbReference>
<dbReference type="Gene3D" id="3.40.50.970">
    <property type="match status" value="2"/>
</dbReference>
<reference evidence="18 19" key="1">
    <citation type="journal article" date="2015" name="Int. J. Syst. Evol. Microbiol.">
        <title>Micromonospora costi sp. nov., isolated from a leaf of Costus speciosus.</title>
        <authorList>
            <person name="Thawai C."/>
        </authorList>
    </citation>
    <scope>NUCLEOTIDE SEQUENCE [LARGE SCALE GENOMIC DNA]</scope>
    <source>
        <strain evidence="18 19">CS1-12</strain>
    </source>
</reference>
<dbReference type="SUPFAM" id="SSF52518">
    <property type="entry name" value="Thiamin diphosphate-binding fold (THDP-binding)"/>
    <property type="match status" value="2"/>
</dbReference>
<dbReference type="InterPro" id="IPR049557">
    <property type="entry name" value="Transketolase_CS"/>
</dbReference>
<dbReference type="GO" id="GO:0006098">
    <property type="term" value="P:pentose-phosphate shunt"/>
    <property type="evidence" value="ECO:0007669"/>
    <property type="project" value="TreeGrafter"/>
</dbReference>
<dbReference type="CDD" id="cd07033">
    <property type="entry name" value="TPP_PYR_DXS_TK_like"/>
    <property type="match status" value="1"/>
</dbReference>
<dbReference type="SMART" id="SM00861">
    <property type="entry name" value="Transket_pyr"/>
    <property type="match status" value="1"/>
</dbReference>
<evidence type="ECO:0000256" key="3">
    <source>
        <dbReference type="ARBA" id="ARBA00013152"/>
    </source>
</evidence>
<comment type="cofactor">
    <cofactor evidence="13">
        <name>thiamine diphosphate</name>
        <dbReference type="ChEBI" id="CHEBI:58937"/>
    </cofactor>
    <text evidence="13">Binds 1 thiamine pyrophosphate per subunit. During the reaction, the substrate forms a covalent intermediate with the cofactor.</text>
</comment>
<feature type="binding site" evidence="13">
    <location>
        <position position="78"/>
    </location>
    <ligand>
        <name>thiamine diphosphate</name>
        <dbReference type="ChEBI" id="CHEBI:58937"/>
    </ligand>
</feature>
<evidence type="ECO:0000313" key="18">
    <source>
        <dbReference type="EMBL" id="RKN55566.1"/>
    </source>
</evidence>